<feature type="domain" description="DDH" evidence="1">
    <location>
        <begin position="20"/>
        <end position="163"/>
    </location>
</feature>
<dbReference type="Gene3D" id="3.90.1640.10">
    <property type="entry name" value="inorganic pyrophosphatase (n-terminal core)"/>
    <property type="match status" value="1"/>
</dbReference>
<dbReference type="Pfam" id="PF01368">
    <property type="entry name" value="DHH"/>
    <property type="match status" value="1"/>
</dbReference>
<comment type="caution">
    <text evidence="2">The sequence shown here is derived from an EMBL/GenBank/DDBJ whole genome shotgun (WGS) entry which is preliminary data.</text>
</comment>
<dbReference type="EMBL" id="PFIJ01000034">
    <property type="protein sequence ID" value="PIX28795.1"/>
    <property type="molecule type" value="Genomic_DNA"/>
</dbReference>
<dbReference type="Gene3D" id="3.10.310.30">
    <property type="match status" value="1"/>
</dbReference>
<sequence>MKTQKPYFAFIKQRINAAHRIIIAGHTGPDFDNVGSCLALYEVLRAMRKGVVIASDFHESIWREVAMDKLPNQVKMSSLALYKPDVVFLLDYGKKERIDASVLWLIEQTKPFVITIDHHEYQSQFGDIVWVDSAFVSTTEMLHMLFSKIKARIPEQANYYLLLGVWGDTGAFACQRASKRLLRMVNALVTQGDEIQRIMELLHQKMDADEFRLYGKLLASISYDASLGLGVCKIRTQIPEGMNRTVMYEMKRIKGLRVALFLKRFAKTGYWKASVWGAQHNVLDLNEFARRFGGGGHFNAAGFKTKLSGAKIIQMVKQAMRENCVSS</sequence>
<dbReference type="InterPro" id="IPR038763">
    <property type="entry name" value="DHH_sf"/>
</dbReference>
<organism evidence="2 3">
    <name type="scientific">Candidatus Brennerbacteria bacterium CG_4_8_14_3_um_filter_43_14</name>
    <dbReference type="NCBI Taxonomy" id="1974521"/>
    <lineage>
        <taxon>Bacteria</taxon>
        <taxon>Candidatus Brenneribacteriota</taxon>
    </lineage>
</organism>
<evidence type="ECO:0000259" key="1">
    <source>
        <dbReference type="Pfam" id="PF01368"/>
    </source>
</evidence>
<protein>
    <recommendedName>
        <fullName evidence="1">DDH domain-containing protein</fullName>
    </recommendedName>
</protein>
<evidence type="ECO:0000313" key="3">
    <source>
        <dbReference type="Proteomes" id="UP000236842"/>
    </source>
</evidence>
<evidence type="ECO:0000313" key="2">
    <source>
        <dbReference type="EMBL" id="PIX28795.1"/>
    </source>
</evidence>
<gene>
    <name evidence="2" type="ORF">COZ64_02030</name>
</gene>
<dbReference type="InterPro" id="IPR001667">
    <property type="entry name" value="DDH_dom"/>
</dbReference>
<reference evidence="3" key="1">
    <citation type="submission" date="2017-09" db="EMBL/GenBank/DDBJ databases">
        <title>Depth-based differentiation of microbial function through sediment-hosted aquifers and enrichment of novel symbionts in the deep terrestrial subsurface.</title>
        <authorList>
            <person name="Probst A.J."/>
            <person name="Ladd B."/>
            <person name="Jarett J.K."/>
            <person name="Geller-Mcgrath D.E."/>
            <person name="Sieber C.M.K."/>
            <person name="Emerson J.B."/>
            <person name="Anantharaman K."/>
            <person name="Thomas B.C."/>
            <person name="Malmstrom R."/>
            <person name="Stieglmeier M."/>
            <person name="Klingl A."/>
            <person name="Woyke T."/>
            <person name="Ryan C.M."/>
            <person name="Banfield J.F."/>
        </authorList>
    </citation>
    <scope>NUCLEOTIDE SEQUENCE [LARGE SCALE GENOMIC DNA]</scope>
</reference>
<dbReference type="PANTHER" id="PTHR47618:SF1">
    <property type="entry name" value="BIFUNCTIONAL OLIGORIBONUCLEASE AND PAP PHOSPHATASE NRNA"/>
    <property type="match status" value="1"/>
</dbReference>
<dbReference type="PANTHER" id="PTHR47618">
    <property type="entry name" value="BIFUNCTIONAL OLIGORIBONUCLEASE AND PAP PHOSPHATASE NRNA"/>
    <property type="match status" value="1"/>
</dbReference>
<name>A0A2H9N4I0_9BACT</name>
<accession>A0A2H9N4I0</accession>
<proteinExistence type="predicted"/>
<dbReference type="InterPro" id="IPR051319">
    <property type="entry name" value="Oligoribo/pAp-PDE_c-di-AMP_PDE"/>
</dbReference>
<dbReference type="SUPFAM" id="SSF64182">
    <property type="entry name" value="DHH phosphoesterases"/>
    <property type="match status" value="1"/>
</dbReference>
<dbReference type="Proteomes" id="UP000236842">
    <property type="component" value="Unassembled WGS sequence"/>
</dbReference>
<dbReference type="AlphaFoldDB" id="A0A2H9N4I0"/>